<dbReference type="PANTHER" id="PTHR42756">
    <property type="entry name" value="TRANSCRIPTIONAL REGULATOR, MARR"/>
    <property type="match status" value="1"/>
</dbReference>
<proteinExistence type="predicted"/>
<dbReference type="Pfam" id="PF01047">
    <property type="entry name" value="MarR"/>
    <property type="match status" value="1"/>
</dbReference>
<evidence type="ECO:0000256" key="3">
    <source>
        <dbReference type="ARBA" id="ARBA00023163"/>
    </source>
</evidence>
<organism evidence="5 6">
    <name type="scientific">Apilactobacillus apisilvae</name>
    <dbReference type="NCBI Taxonomy" id="2923364"/>
    <lineage>
        <taxon>Bacteria</taxon>
        <taxon>Bacillati</taxon>
        <taxon>Bacillota</taxon>
        <taxon>Bacilli</taxon>
        <taxon>Lactobacillales</taxon>
        <taxon>Lactobacillaceae</taxon>
        <taxon>Apilactobacillus</taxon>
    </lineage>
</organism>
<dbReference type="Proteomes" id="UP000831859">
    <property type="component" value="Chromosome"/>
</dbReference>
<keyword evidence="3" id="KW-0804">Transcription</keyword>
<gene>
    <name evidence="5" type="ORF">MOO46_00490</name>
</gene>
<dbReference type="SMART" id="SM00347">
    <property type="entry name" value="HTH_MARR"/>
    <property type="match status" value="1"/>
</dbReference>
<evidence type="ECO:0000259" key="4">
    <source>
        <dbReference type="PROSITE" id="PS50995"/>
    </source>
</evidence>
<dbReference type="EMBL" id="CP093362">
    <property type="protein sequence ID" value="UQS85118.1"/>
    <property type="molecule type" value="Genomic_DNA"/>
</dbReference>
<dbReference type="InterPro" id="IPR036390">
    <property type="entry name" value="WH_DNA-bd_sf"/>
</dbReference>
<keyword evidence="2" id="KW-0238">DNA-binding</keyword>
<evidence type="ECO:0000313" key="5">
    <source>
        <dbReference type="EMBL" id="UQS85118.1"/>
    </source>
</evidence>
<sequence length="147" mass="16939">MFSDDNLGIKINIINNLVGNHFQQEIKKLFPELTSSQFAILTYLFDRKDQIVSQDALAAAMHTSHPTMRNIIKRMVAKNLLLIRPLKTDKRKVEVILSKKSKSLILDNKDNINLIINNINKKITNGMDKKDLKQLNFLFSEIINNFS</sequence>
<dbReference type="Gene3D" id="1.10.10.10">
    <property type="entry name" value="Winged helix-like DNA-binding domain superfamily/Winged helix DNA-binding domain"/>
    <property type="match status" value="1"/>
</dbReference>
<evidence type="ECO:0000256" key="2">
    <source>
        <dbReference type="ARBA" id="ARBA00023125"/>
    </source>
</evidence>
<feature type="domain" description="HTH marR-type" evidence="4">
    <location>
        <begin position="4"/>
        <end position="144"/>
    </location>
</feature>
<name>A0ABY4PHK3_9LACO</name>
<protein>
    <submittedName>
        <fullName evidence="5">MarR family transcriptional regulator</fullName>
    </submittedName>
</protein>
<evidence type="ECO:0000313" key="6">
    <source>
        <dbReference type="Proteomes" id="UP000831859"/>
    </source>
</evidence>
<keyword evidence="6" id="KW-1185">Reference proteome</keyword>
<dbReference type="PROSITE" id="PS50995">
    <property type="entry name" value="HTH_MARR_2"/>
    <property type="match status" value="1"/>
</dbReference>
<accession>A0ABY4PHK3</accession>
<dbReference type="InterPro" id="IPR000835">
    <property type="entry name" value="HTH_MarR-typ"/>
</dbReference>
<dbReference type="InterPro" id="IPR036388">
    <property type="entry name" value="WH-like_DNA-bd_sf"/>
</dbReference>
<keyword evidence="1" id="KW-0805">Transcription regulation</keyword>
<dbReference type="PANTHER" id="PTHR42756:SF1">
    <property type="entry name" value="TRANSCRIPTIONAL REPRESSOR OF EMRAB OPERON"/>
    <property type="match status" value="1"/>
</dbReference>
<dbReference type="SUPFAM" id="SSF46785">
    <property type="entry name" value="Winged helix' DNA-binding domain"/>
    <property type="match status" value="1"/>
</dbReference>
<evidence type="ECO:0000256" key="1">
    <source>
        <dbReference type="ARBA" id="ARBA00023015"/>
    </source>
</evidence>
<dbReference type="RefSeq" id="WP_249511097.1">
    <property type="nucleotide sequence ID" value="NZ_CP093362.1"/>
</dbReference>
<reference evidence="5 6" key="1">
    <citation type="journal article" date="2022" name="Int. J. Syst. Evol. Microbiol.">
        <title>Apilactobacillus apisilvae sp. nov., Nicolia spurrieriana gen. nov. sp. nov., Bombilactobacillus folatiphilus sp. nov. and Bombilactobacillus thymidiniphilus sp. nov., four new lactic acid bacterial isolates from stingless bees Tetragonula carbonaria and Austroplebeia australis.</title>
        <authorList>
            <person name="Oliphant S.A."/>
            <person name="Watson-Haigh N.S."/>
            <person name="Sumby K.M."/>
            <person name="Gardner J."/>
            <person name="Groom S."/>
            <person name="Jiranek V."/>
        </authorList>
    </citation>
    <scope>NUCLEOTIDE SEQUENCE [LARGE SCALE GENOMIC DNA]</scope>
    <source>
        <strain evidence="5 6">SG5_A10</strain>
    </source>
</reference>